<evidence type="ECO:0000313" key="2">
    <source>
        <dbReference type="WBParaSite" id="HCON_00192080-00001"/>
    </source>
</evidence>
<protein>
    <submittedName>
        <fullName evidence="2">Uncharacterized protein</fullName>
    </submittedName>
</protein>
<dbReference type="WBParaSite" id="HCON_00192080-00001">
    <property type="protein sequence ID" value="HCON_00192080-00001"/>
    <property type="gene ID" value="HCON_00192080"/>
</dbReference>
<dbReference type="AlphaFoldDB" id="A0A7I5EF31"/>
<accession>A0A7I5EF31</accession>
<organism evidence="1 2">
    <name type="scientific">Haemonchus contortus</name>
    <name type="common">Barber pole worm</name>
    <dbReference type="NCBI Taxonomy" id="6289"/>
    <lineage>
        <taxon>Eukaryota</taxon>
        <taxon>Metazoa</taxon>
        <taxon>Ecdysozoa</taxon>
        <taxon>Nematoda</taxon>
        <taxon>Chromadorea</taxon>
        <taxon>Rhabditida</taxon>
        <taxon>Rhabditina</taxon>
        <taxon>Rhabditomorpha</taxon>
        <taxon>Strongyloidea</taxon>
        <taxon>Trichostrongylidae</taxon>
        <taxon>Haemonchus</taxon>
    </lineage>
</organism>
<keyword evidence="1" id="KW-1185">Reference proteome</keyword>
<proteinExistence type="predicted"/>
<sequence length="56" mass="6022">MKFECVIGSSYGLSESAEIRVCASQTGMECDMPSSLSLLCHSIEAAATYSTLLRDQ</sequence>
<name>A0A7I5EF31_HAECO</name>
<dbReference type="Proteomes" id="UP000025227">
    <property type="component" value="Unplaced"/>
</dbReference>
<evidence type="ECO:0000313" key="1">
    <source>
        <dbReference type="Proteomes" id="UP000025227"/>
    </source>
</evidence>
<reference evidence="2" key="1">
    <citation type="submission" date="2020-12" db="UniProtKB">
        <authorList>
            <consortium name="WormBaseParasite"/>
        </authorList>
    </citation>
    <scope>IDENTIFICATION</scope>
    <source>
        <strain evidence="2">MHco3</strain>
    </source>
</reference>